<dbReference type="GO" id="GO:0004239">
    <property type="term" value="F:initiator methionyl aminopeptidase activity"/>
    <property type="evidence" value="ECO:0007669"/>
    <property type="project" value="UniProtKB-EC"/>
</dbReference>
<dbReference type="NCBIfam" id="TIGR00500">
    <property type="entry name" value="met_pdase_I"/>
    <property type="match status" value="1"/>
</dbReference>
<comment type="caution">
    <text evidence="9">The sequence shown here is derived from an EMBL/GenBank/DDBJ whole genome shotgun (WGS) entry which is preliminary data.</text>
</comment>
<keyword evidence="5 6" id="KW-0378">Hydrolase</keyword>
<feature type="binding site" evidence="6">
    <location>
        <position position="83"/>
    </location>
    <ligand>
        <name>substrate</name>
    </ligand>
</feature>
<comment type="function">
    <text evidence="1 6">Removes the N-terminal methionine from nascent proteins. The N-terminal methionine is often cleaved when the second residue in the primary sequence is small and uncharged (Met-Ala-, Cys, Gly, Pro, Ser, Thr, or Val). Requires deformylation of the N(alpha)-formylated initiator methionine before it can be hydrolyzed.</text>
</comment>
<dbReference type="PRINTS" id="PR00599">
    <property type="entry name" value="MAPEPTIDASE"/>
</dbReference>
<protein>
    <recommendedName>
        <fullName evidence="6 7">Methionine aminopeptidase</fullName>
        <shortName evidence="6">MAP</shortName>
        <shortName evidence="6">MetAP</shortName>
        <ecNumber evidence="6 7">3.4.11.18</ecNumber>
    </recommendedName>
    <alternativeName>
        <fullName evidence="6">Peptidase M</fullName>
    </alternativeName>
</protein>
<evidence type="ECO:0000313" key="10">
    <source>
        <dbReference type="Proteomes" id="UP001595923"/>
    </source>
</evidence>
<reference evidence="10" key="1">
    <citation type="journal article" date="2019" name="Int. J. Syst. Evol. Microbiol.">
        <title>The Global Catalogue of Microorganisms (GCM) 10K type strain sequencing project: providing services to taxonomists for standard genome sequencing and annotation.</title>
        <authorList>
            <consortium name="The Broad Institute Genomics Platform"/>
            <consortium name="The Broad Institute Genome Sequencing Center for Infectious Disease"/>
            <person name="Wu L."/>
            <person name="Ma J."/>
        </authorList>
    </citation>
    <scope>NUCLEOTIDE SEQUENCE [LARGE SCALE GENOMIC DNA]</scope>
    <source>
        <strain evidence="10">XZYJ18</strain>
    </source>
</reference>
<comment type="catalytic activity">
    <reaction evidence="6 7">
        <text>Release of N-terminal amino acids, preferentially methionine, from peptides and arylamides.</text>
        <dbReference type="EC" id="3.4.11.18"/>
    </reaction>
</comment>
<proteinExistence type="inferred from homology"/>
<sequence length="254" mass="26288">MVELKSPAEIVKIRAAGRIVARALDEVRAHAAPGARVRDLDDIATKVVTDAGADPLFLGHRSGPGLPPFPGTVCASVNDAVVHGIPTDRRLADGDVVSIDCGARLHGWCADAAVTFTVGTPDPDDEALIDATRRALDAGIAAARVGARLGDIGHAIAGVARREGYGMTADHGGHGIGRMMHEAPHVPNESPAGRGIPLRAGLVLALEPMLTRGGDGYRLDRDGWTVYTADGSRAAHAEHTVAITEDGPLVLTAV</sequence>
<keyword evidence="10" id="KW-1185">Reference proteome</keyword>
<feature type="binding site" evidence="6">
    <location>
        <position position="100"/>
    </location>
    <ligand>
        <name>a divalent metal cation</name>
        <dbReference type="ChEBI" id="CHEBI:60240"/>
        <label>1</label>
    </ligand>
</feature>
<evidence type="ECO:0000313" key="9">
    <source>
        <dbReference type="EMBL" id="MFC4562479.1"/>
    </source>
</evidence>
<feature type="binding site" evidence="6">
    <location>
        <position position="181"/>
    </location>
    <ligand>
        <name>substrate</name>
    </ligand>
</feature>
<evidence type="ECO:0000256" key="4">
    <source>
        <dbReference type="ARBA" id="ARBA00022723"/>
    </source>
</evidence>
<evidence type="ECO:0000256" key="2">
    <source>
        <dbReference type="ARBA" id="ARBA00022438"/>
    </source>
</evidence>
<name>A0ABV9DVU9_9ACTN</name>
<dbReference type="EC" id="3.4.11.18" evidence="6 7"/>
<keyword evidence="3 6" id="KW-0645">Protease</keyword>
<dbReference type="InterPro" id="IPR000994">
    <property type="entry name" value="Pept_M24"/>
</dbReference>
<dbReference type="PANTHER" id="PTHR43330">
    <property type="entry name" value="METHIONINE AMINOPEPTIDASE"/>
    <property type="match status" value="1"/>
</dbReference>
<feature type="binding site" evidence="6">
    <location>
        <position position="207"/>
    </location>
    <ligand>
        <name>a divalent metal cation</name>
        <dbReference type="ChEBI" id="CHEBI:60240"/>
        <label>2</label>
        <note>catalytic</note>
    </ligand>
</feature>
<dbReference type="Proteomes" id="UP001595923">
    <property type="component" value="Unassembled WGS sequence"/>
</dbReference>
<dbReference type="PANTHER" id="PTHR43330:SF27">
    <property type="entry name" value="METHIONINE AMINOPEPTIDASE"/>
    <property type="match status" value="1"/>
</dbReference>
<evidence type="ECO:0000256" key="3">
    <source>
        <dbReference type="ARBA" id="ARBA00022670"/>
    </source>
</evidence>
<dbReference type="CDD" id="cd01086">
    <property type="entry name" value="MetAP1"/>
    <property type="match status" value="1"/>
</dbReference>
<evidence type="ECO:0000256" key="1">
    <source>
        <dbReference type="ARBA" id="ARBA00002521"/>
    </source>
</evidence>
<feature type="binding site" evidence="6">
    <location>
        <position position="238"/>
    </location>
    <ligand>
        <name>a divalent metal cation</name>
        <dbReference type="ChEBI" id="CHEBI:60240"/>
        <label>1</label>
    </ligand>
</feature>
<dbReference type="Pfam" id="PF00557">
    <property type="entry name" value="Peptidase_M24"/>
    <property type="match status" value="1"/>
</dbReference>
<feature type="binding site" evidence="6">
    <location>
        <position position="111"/>
    </location>
    <ligand>
        <name>a divalent metal cation</name>
        <dbReference type="ChEBI" id="CHEBI:60240"/>
        <label>2</label>
        <note>catalytic</note>
    </ligand>
</feature>
<dbReference type="EMBL" id="JBHSFQ010000008">
    <property type="protein sequence ID" value="MFC4562479.1"/>
    <property type="molecule type" value="Genomic_DNA"/>
</dbReference>
<accession>A0ABV9DVU9</accession>
<evidence type="ECO:0000256" key="5">
    <source>
        <dbReference type="ARBA" id="ARBA00022801"/>
    </source>
</evidence>
<comment type="cofactor">
    <cofactor evidence="6">
        <name>Co(2+)</name>
        <dbReference type="ChEBI" id="CHEBI:48828"/>
    </cofactor>
    <cofactor evidence="6">
        <name>Zn(2+)</name>
        <dbReference type="ChEBI" id="CHEBI:29105"/>
    </cofactor>
    <cofactor evidence="6">
        <name>Mn(2+)</name>
        <dbReference type="ChEBI" id="CHEBI:29035"/>
    </cofactor>
    <cofactor evidence="6">
        <name>Fe(2+)</name>
        <dbReference type="ChEBI" id="CHEBI:29033"/>
    </cofactor>
    <text evidence="6">Binds 2 divalent metal cations per subunit. Has a high-affinity and a low affinity metal-binding site. The true nature of the physiological cofactor is under debate. The enzyme is active with cobalt, zinc, manganese or divalent iron ions. Most likely, methionine aminopeptidases function as mononuclear Fe(2+)-metalloproteases under physiological conditions, and the catalytically relevant metal-binding site has been assigned to the histidine-containing high-affinity site.</text>
</comment>
<dbReference type="SUPFAM" id="SSF55920">
    <property type="entry name" value="Creatinase/aminopeptidase"/>
    <property type="match status" value="1"/>
</dbReference>
<organism evidence="9 10">
    <name type="scientific">Nocardiopsis mangrovi</name>
    <dbReference type="NCBI Taxonomy" id="1179818"/>
    <lineage>
        <taxon>Bacteria</taxon>
        <taxon>Bacillati</taxon>
        <taxon>Actinomycetota</taxon>
        <taxon>Actinomycetes</taxon>
        <taxon>Streptosporangiales</taxon>
        <taxon>Nocardiopsidaceae</taxon>
        <taxon>Nocardiopsis</taxon>
    </lineage>
</organism>
<gene>
    <name evidence="6 9" type="primary">map</name>
    <name evidence="9" type="ORF">ACFO4E_11505</name>
</gene>
<comment type="subunit">
    <text evidence="6">Monomer.</text>
</comment>
<feature type="domain" description="Peptidase M24" evidence="8">
    <location>
        <begin position="12"/>
        <end position="245"/>
    </location>
</feature>
<dbReference type="InterPro" id="IPR002467">
    <property type="entry name" value="Pept_M24A_MAP1"/>
</dbReference>
<keyword evidence="2 6" id="KW-0031">Aminopeptidase</keyword>
<evidence type="ECO:0000256" key="7">
    <source>
        <dbReference type="RuleBase" id="RU003653"/>
    </source>
</evidence>
<dbReference type="RefSeq" id="WP_378573741.1">
    <property type="nucleotide sequence ID" value="NZ_JBHSFQ010000008.1"/>
</dbReference>
<dbReference type="InterPro" id="IPR001714">
    <property type="entry name" value="Pept_M24_MAP"/>
</dbReference>
<evidence type="ECO:0000256" key="6">
    <source>
        <dbReference type="HAMAP-Rule" id="MF_01974"/>
    </source>
</evidence>
<dbReference type="InterPro" id="IPR036005">
    <property type="entry name" value="Creatinase/aminopeptidase-like"/>
</dbReference>
<keyword evidence="4 6" id="KW-0479">Metal-binding</keyword>
<dbReference type="Gene3D" id="3.90.230.10">
    <property type="entry name" value="Creatinase/methionine aminopeptidase superfamily"/>
    <property type="match status" value="1"/>
</dbReference>
<dbReference type="HAMAP" id="MF_01974">
    <property type="entry name" value="MetAP_1"/>
    <property type="match status" value="1"/>
</dbReference>
<feature type="binding site" evidence="6">
    <location>
        <position position="111"/>
    </location>
    <ligand>
        <name>a divalent metal cation</name>
        <dbReference type="ChEBI" id="CHEBI:60240"/>
        <label>1</label>
    </ligand>
</feature>
<feature type="binding site" evidence="6">
    <location>
        <position position="174"/>
    </location>
    <ligand>
        <name>a divalent metal cation</name>
        <dbReference type="ChEBI" id="CHEBI:60240"/>
        <label>2</label>
        <note>catalytic</note>
    </ligand>
</feature>
<comment type="similarity">
    <text evidence="6">Belongs to the peptidase M24A family. Methionine aminopeptidase type 1 subfamily.</text>
</comment>
<feature type="binding site" evidence="6">
    <location>
        <position position="238"/>
    </location>
    <ligand>
        <name>a divalent metal cation</name>
        <dbReference type="ChEBI" id="CHEBI:60240"/>
        <label>2</label>
        <note>catalytic</note>
    </ligand>
</feature>
<evidence type="ECO:0000259" key="8">
    <source>
        <dbReference type="Pfam" id="PF00557"/>
    </source>
</evidence>